<feature type="binding site" evidence="8">
    <location>
        <position position="141"/>
    </location>
    <ligand>
        <name>substrate</name>
    </ligand>
</feature>
<evidence type="ECO:0000313" key="10">
    <source>
        <dbReference type="EMBL" id="OOC09765.1"/>
    </source>
</evidence>
<dbReference type="NCBIfam" id="TIGR01027">
    <property type="entry name" value="proB"/>
    <property type="match status" value="1"/>
</dbReference>
<evidence type="ECO:0000259" key="9">
    <source>
        <dbReference type="SMART" id="SM00359"/>
    </source>
</evidence>
<dbReference type="STRING" id="252474.B1A74_09050"/>
<comment type="similarity">
    <text evidence="8">Belongs to the glutamate 5-kinase family.</text>
</comment>
<dbReference type="InterPro" id="IPR001048">
    <property type="entry name" value="Asp/Glu/Uridylate_kinase"/>
</dbReference>
<dbReference type="InterPro" id="IPR002478">
    <property type="entry name" value="PUA"/>
</dbReference>
<dbReference type="AlphaFoldDB" id="A0A1V2ZXE7"/>
<dbReference type="GO" id="GO:0055129">
    <property type="term" value="P:L-proline biosynthetic process"/>
    <property type="evidence" value="ECO:0007669"/>
    <property type="project" value="UniProtKB-UniRule"/>
</dbReference>
<evidence type="ECO:0000256" key="7">
    <source>
        <dbReference type="ARBA" id="ARBA00022840"/>
    </source>
</evidence>
<feature type="binding site" evidence="8">
    <location>
        <position position="14"/>
    </location>
    <ligand>
        <name>ATP</name>
        <dbReference type="ChEBI" id="CHEBI:30616"/>
    </ligand>
</feature>
<sequence length="372" mass="40552">MSRALPQARRVVVKIGSALITADGTGLDRPALQAWARQMAELREQGLEVILVSSGAVAEGMYRLGMTERPHQLHQLQASAAVGQMGLVQAYEQEFAAHGLHAAQVLLTHDDLADRERYLNARSTMQALLTLGTIPVVNENDTVAYEEIRLGDNDTLAALVANLVVADLLLILTDQEGLFDADPRRDPQARRIAEGRASDVTLQQFVAPEFGRLGRGGMATKLYAAERAARSGTHTVIASGREERVMARVLAGEDVGTWLQPDREPLAARKRWIADQLHSRGVLHLDEGAARVLRESGRSLLAVGVARVEGEFRRGEVVTCVAPDGSGVARGLVNYSAAEVERIRGLRADQIEAELGYQFEPELVHRDNMVLL</sequence>
<dbReference type="PROSITE" id="PS50890">
    <property type="entry name" value="PUA"/>
    <property type="match status" value="1"/>
</dbReference>
<dbReference type="InterPro" id="IPR019797">
    <property type="entry name" value="Glutamate_5-kinase_CS"/>
</dbReference>
<dbReference type="Pfam" id="PF00696">
    <property type="entry name" value="AA_kinase"/>
    <property type="match status" value="1"/>
</dbReference>
<accession>A0A1V2ZXE7</accession>
<dbReference type="Pfam" id="PF01472">
    <property type="entry name" value="PUA"/>
    <property type="match status" value="1"/>
</dbReference>
<evidence type="ECO:0000256" key="2">
    <source>
        <dbReference type="ARBA" id="ARBA00022605"/>
    </source>
</evidence>
<evidence type="ECO:0000256" key="6">
    <source>
        <dbReference type="ARBA" id="ARBA00022777"/>
    </source>
</evidence>
<dbReference type="GO" id="GO:0005829">
    <property type="term" value="C:cytosol"/>
    <property type="evidence" value="ECO:0007669"/>
    <property type="project" value="TreeGrafter"/>
</dbReference>
<evidence type="ECO:0000313" key="11">
    <source>
        <dbReference type="Proteomes" id="UP000189177"/>
    </source>
</evidence>
<keyword evidence="2 8" id="KW-0028">Amino-acid biosynthesis</keyword>
<name>A0A1V2ZXE7_9GAMM</name>
<dbReference type="EMBL" id="MUZR01000035">
    <property type="protein sequence ID" value="OOC09765.1"/>
    <property type="molecule type" value="Genomic_DNA"/>
</dbReference>
<feature type="binding site" evidence="8">
    <location>
        <position position="54"/>
    </location>
    <ligand>
        <name>substrate</name>
    </ligand>
</feature>
<dbReference type="PROSITE" id="PS00902">
    <property type="entry name" value="GLUTAMATE_5_KINASE"/>
    <property type="match status" value="1"/>
</dbReference>
<dbReference type="SUPFAM" id="SSF88697">
    <property type="entry name" value="PUA domain-like"/>
    <property type="match status" value="1"/>
</dbReference>
<dbReference type="Gene3D" id="3.40.1160.10">
    <property type="entry name" value="Acetylglutamate kinase-like"/>
    <property type="match status" value="2"/>
</dbReference>
<dbReference type="RefSeq" id="WP_018947182.1">
    <property type="nucleotide sequence ID" value="NZ_MUZR01000035.1"/>
</dbReference>
<keyword evidence="1 8" id="KW-0963">Cytoplasm</keyword>
<dbReference type="HAMAP" id="MF_00456">
    <property type="entry name" value="ProB"/>
    <property type="match status" value="1"/>
</dbReference>
<organism evidence="10 11">
    <name type="scientific">Thioalkalivibrio halophilus</name>
    <dbReference type="NCBI Taxonomy" id="252474"/>
    <lineage>
        <taxon>Bacteria</taxon>
        <taxon>Pseudomonadati</taxon>
        <taxon>Pseudomonadota</taxon>
        <taxon>Gammaproteobacteria</taxon>
        <taxon>Chromatiales</taxon>
        <taxon>Ectothiorhodospiraceae</taxon>
        <taxon>Thioalkalivibrio</taxon>
    </lineage>
</organism>
<dbReference type="InterPro" id="IPR001057">
    <property type="entry name" value="Glu/AcGlu_kinase"/>
</dbReference>
<dbReference type="Gene3D" id="2.30.130.10">
    <property type="entry name" value="PUA domain"/>
    <property type="match status" value="1"/>
</dbReference>
<dbReference type="OrthoDB" id="9804434at2"/>
<dbReference type="PIRSF" id="PIRSF000729">
    <property type="entry name" value="GK"/>
    <property type="match status" value="1"/>
</dbReference>
<keyword evidence="3 8" id="KW-0641">Proline biosynthesis</keyword>
<dbReference type="PANTHER" id="PTHR43654:SF1">
    <property type="entry name" value="ISOPENTENYL PHOSPHATE KINASE"/>
    <property type="match status" value="1"/>
</dbReference>
<dbReference type="EC" id="2.7.2.11" evidence="8"/>
<comment type="catalytic activity">
    <reaction evidence="8">
        <text>L-glutamate + ATP = L-glutamyl 5-phosphate + ADP</text>
        <dbReference type="Rhea" id="RHEA:14877"/>
        <dbReference type="ChEBI" id="CHEBI:29985"/>
        <dbReference type="ChEBI" id="CHEBI:30616"/>
        <dbReference type="ChEBI" id="CHEBI:58274"/>
        <dbReference type="ChEBI" id="CHEBI:456216"/>
        <dbReference type="EC" id="2.7.2.11"/>
    </reaction>
</comment>
<dbReference type="GO" id="GO:0005524">
    <property type="term" value="F:ATP binding"/>
    <property type="evidence" value="ECO:0007669"/>
    <property type="project" value="UniProtKB-KW"/>
</dbReference>
<dbReference type="PANTHER" id="PTHR43654">
    <property type="entry name" value="GLUTAMATE 5-KINASE"/>
    <property type="match status" value="1"/>
</dbReference>
<dbReference type="FunFam" id="3.40.1160.10:FF:000018">
    <property type="entry name" value="Glutamate 5-kinase"/>
    <property type="match status" value="1"/>
</dbReference>
<dbReference type="FunFam" id="2.30.130.10:FF:000007">
    <property type="entry name" value="Glutamate 5-kinase"/>
    <property type="match status" value="1"/>
</dbReference>
<dbReference type="InterPro" id="IPR041739">
    <property type="entry name" value="G5K_ProB"/>
</dbReference>
<protein>
    <recommendedName>
        <fullName evidence="8">Glutamate 5-kinase</fullName>
        <ecNumber evidence="8">2.7.2.11</ecNumber>
    </recommendedName>
    <alternativeName>
        <fullName evidence="8">Gamma-glutamyl kinase</fullName>
        <shortName evidence="8">GK</shortName>
    </alternativeName>
</protein>
<evidence type="ECO:0000256" key="8">
    <source>
        <dbReference type="HAMAP-Rule" id="MF_00456"/>
    </source>
</evidence>
<comment type="caution">
    <text evidence="8">Lacks conserved residue(s) required for the propagation of feature annotation.</text>
</comment>
<evidence type="ECO:0000256" key="3">
    <source>
        <dbReference type="ARBA" id="ARBA00022650"/>
    </source>
</evidence>
<dbReference type="InterPro" id="IPR011529">
    <property type="entry name" value="Glu_5kinase"/>
</dbReference>
<dbReference type="UniPathway" id="UPA00098">
    <property type="reaction ID" value="UER00359"/>
</dbReference>
<keyword evidence="11" id="KW-1185">Reference proteome</keyword>
<evidence type="ECO:0000256" key="4">
    <source>
        <dbReference type="ARBA" id="ARBA00022679"/>
    </source>
</evidence>
<dbReference type="SMART" id="SM00359">
    <property type="entry name" value="PUA"/>
    <property type="match status" value="1"/>
</dbReference>
<dbReference type="InterPro" id="IPR036393">
    <property type="entry name" value="AceGlu_kinase-like_sf"/>
</dbReference>
<proteinExistence type="inferred from homology"/>
<dbReference type="PRINTS" id="PR00474">
    <property type="entry name" value="GLU5KINASE"/>
</dbReference>
<dbReference type="InterPro" id="IPR005715">
    <property type="entry name" value="Glu_5kinase/COase_Synthase"/>
</dbReference>
<dbReference type="GO" id="GO:0003723">
    <property type="term" value="F:RNA binding"/>
    <property type="evidence" value="ECO:0007669"/>
    <property type="project" value="InterPro"/>
</dbReference>
<keyword evidence="4 8" id="KW-0808">Transferase</keyword>
<feature type="binding site" evidence="8">
    <location>
        <position position="153"/>
    </location>
    <ligand>
        <name>substrate</name>
    </ligand>
</feature>
<evidence type="ECO:0000256" key="1">
    <source>
        <dbReference type="ARBA" id="ARBA00022490"/>
    </source>
</evidence>
<dbReference type="CDD" id="cd04242">
    <property type="entry name" value="AAK_G5K_ProB"/>
    <property type="match status" value="1"/>
</dbReference>
<comment type="caution">
    <text evidence="10">The sequence shown here is derived from an EMBL/GenBank/DDBJ whole genome shotgun (WGS) entry which is preliminary data.</text>
</comment>
<dbReference type="CDD" id="cd21157">
    <property type="entry name" value="PUA_G5K"/>
    <property type="match status" value="1"/>
</dbReference>
<feature type="binding site" evidence="8">
    <location>
        <begin position="173"/>
        <end position="174"/>
    </location>
    <ligand>
        <name>ATP</name>
        <dbReference type="ChEBI" id="CHEBI:30616"/>
    </ligand>
</feature>
<keyword evidence="5 8" id="KW-0547">Nucleotide-binding</keyword>
<reference evidence="10 11" key="1">
    <citation type="submission" date="2017-02" db="EMBL/GenBank/DDBJ databases">
        <title>Genomic diversity within the haloalkaliphilic genus Thioalkalivibrio.</title>
        <authorList>
            <person name="Ahn A.-C."/>
            <person name="Meier-Kolthoff J."/>
            <person name="Overmars L."/>
            <person name="Richter M."/>
            <person name="Woyke T."/>
            <person name="Sorokin D.Y."/>
            <person name="Muyzer G."/>
        </authorList>
    </citation>
    <scope>NUCLEOTIDE SEQUENCE [LARGE SCALE GENOMIC DNA]</scope>
    <source>
        <strain evidence="10 11">HL17</strain>
    </source>
</reference>
<dbReference type="SUPFAM" id="SSF53633">
    <property type="entry name" value="Carbamate kinase-like"/>
    <property type="match status" value="1"/>
</dbReference>
<dbReference type="InterPro" id="IPR015947">
    <property type="entry name" value="PUA-like_sf"/>
</dbReference>
<feature type="domain" description="PUA" evidence="9">
    <location>
        <begin position="281"/>
        <end position="364"/>
    </location>
</feature>
<evidence type="ECO:0000256" key="5">
    <source>
        <dbReference type="ARBA" id="ARBA00022741"/>
    </source>
</evidence>
<keyword evidence="7 8" id="KW-0067">ATP-binding</keyword>
<comment type="subcellular location">
    <subcellularLocation>
        <location evidence="8">Cytoplasm</location>
    </subcellularLocation>
</comment>
<keyword evidence="6 8" id="KW-0418">Kinase</keyword>
<dbReference type="Proteomes" id="UP000189177">
    <property type="component" value="Unassembled WGS sequence"/>
</dbReference>
<dbReference type="GO" id="GO:0004349">
    <property type="term" value="F:glutamate 5-kinase activity"/>
    <property type="evidence" value="ECO:0007669"/>
    <property type="project" value="UniProtKB-UniRule"/>
</dbReference>
<comment type="function">
    <text evidence="8">Catalyzes the transfer of a phosphate group to glutamate to form L-glutamate 5-phosphate.</text>
</comment>
<comment type="pathway">
    <text evidence="8">Amino-acid biosynthesis; L-proline biosynthesis; L-glutamate 5-semialdehyde from L-glutamate: step 1/2.</text>
</comment>
<dbReference type="InterPro" id="IPR036974">
    <property type="entry name" value="PUA_sf"/>
</dbReference>
<gene>
    <name evidence="8" type="primary">proB</name>
    <name evidence="10" type="ORF">B1A74_09050</name>
</gene>